<keyword evidence="2 4" id="KW-0560">Oxidoreductase</keyword>
<accession>A0A8J7FE02</accession>
<dbReference type="GO" id="GO:0004777">
    <property type="term" value="F:succinate-semialdehyde dehydrogenase (NAD+) activity"/>
    <property type="evidence" value="ECO:0007669"/>
    <property type="project" value="TreeGrafter"/>
</dbReference>
<dbReference type="InterPro" id="IPR029510">
    <property type="entry name" value="Ald_DH_CS_GLU"/>
</dbReference>
<comment type="similarity">
    <text evidence="1 4">Belongs to the aldehyde dehydrogenase family.</text>
</comment>
<evidence type="ECO:0000256" key="1">
    <source>
        <dbReference type="ARBA" id="ARBA00009986"/>
    </source>
</evidence>
<feature type="domain" description="Aldehyde dehydrogenase" evidence="5">
    <location>
        <begin position="4"/>
        <end position="442"/>
    </location>
</feature>
<dbReference type="InterPro" id="IPR050740">
    <property type="entry name" value="Aldehyde_DH_Superfamily"/>
</dbReference>
<dbReference type="InterPro" id="IPR016161">
    <property type="entry name" value="Ald_DH/histidinol_DH"/>
</dbReference>
<sequence length="447" mass="47805">MNTQLKSYDPSTGKLLGEVPLTRLSDIDVIVSNAKQAAPKWKALGASARMNLVKDAFSRIEPHTHQLACLLSTEMGKDARRSMSEVGGSSYAASYIAEQAFSALQNSKIDRTTELHYQPLGVAAVISPWNYPMAMACNLIVPALVAGNTVIFKPSEETPLIAQAFIELVNEVLPAHVLQIVHGHGDIGQALVESDIDLIAFTGSMATGKDIMARAAGGLKRLVMELGGNDPMIVMNNANIEAAARFAVAGSLENTGQMCTSTERIYVDASIADSFEARVVQIASEFKAGAWNESGVHIGPIINKQQHNNVMRHIQDAVHNGATLLLGDLSQKPPYIRPTVIADMTPEMLIEQEETFGPVIAISRFESIDEAIQRANNSVYGLGAVVFGAQGSKEVAEQLEAGMVAINQGVGGNGDSPWVGAKHSGYGFHGSAAGHRQFAQVRLLSHR</sequence>
<dbReference type="SUPFAM" id="SSF53720">
    <property type="entry name" value="ALDH-like"/>
    <property type="match status" value="1"/>
</dbReference>
<dbReference type="InterPro" id="IPR016163">
    <property type="entry name" value="Ald_DH_C"/>
</dbReference>
<name>A0A8J7FE02_9GAMM</name>
<dbReference type="Gene3D" id="3.40.605.10">
    <property type="entry name" value="Aldehyde Dehydrogenase, Chain A, domain 1"/>
    <property type="match status" value="1"/>
</dbReference>
<evidence type="ECO:0000313" key="6">
    <source>
        <dbReference type="EMBL" id="MBE9399715.1"/>
    </source>
</evidence>
<dbReference type="PANTHER" id="PTHR43353">
    <property type="entry name" value="SUCCINATE-SEMIALDEHYDE DEHYDROGENASE, MITOCHONDRIAL"/>
    <property type="match status" value="1"/>
</dbReference>
<evidence type="ECO:0000259" key="5">
    <source>
        <dbReference type="Pfam" id="PF00171"/>
    </source>
</evidence>
<keyword evidence="7" id="KW-1185">Reference proteome</keyword>
<evidence type="ECO:0000256" key="4">
    <source>
        <dbReference type="RuleBase" id="RU003345"/>
    </source>
</evidence>
<dbReference type="EMBL" id="JADEYS010000034">
    <property type="protein sequence ID" value="MBE9399715.1"/>
    <property type="molecule type" value="Genomic_DNA"/>
</dbReference>
<protein>
    <submittedName>
        <fullName evidence="6">Aldehyde dehydrogenase</fullName>
    </submittedName>
</protein>
<dbReference type="Gene3D" id="3.40.309.10">
    <property type="entry name" value="Aldehyde Dehydrogenase, Chain A, domain 2"/>
    <property type="match status" value="1"/>
</dbReference>
<evidence type="ECO:0000313" key="7">
    <source>
        <dbReference type="Proteomes" id="UP000640333"/>
    </source>
</evidence>
<dbReference type="Pfam" id="PF00171">
    <property type="entry name" value="Aldedh"/>
    <property type="match status" value="1"/>
</dbReference>
<dbReference type="PROSITE" id="PS00687">
    <property type="entry name" value="ALDEHYDE_DEHYDR_GLU"/>
    <property type="match status" value="1"/>
</dbReference>
<comment type="caution">
    <text evidence="6">The sequence shown here is derived from an EMBL/GenBank/DDBJ whole genome shotgun (WGS) entry which is preliminary data.</text>
</comment>
<gene>
    <name evidence="6" type="ORF">IOQ59_20820</name>
</gene>
<dbReference type="InterPro" id="IPR015590">
    <property type="entry name" value="Aldehyde_DH_dom"/>
</dbReference>
<dbReference type="RefSeq" id="WP_193955408.1">
    <property type="nucleotide sequence ID" value="NZ_JADEYS010000034.1"/>
</dbReference>
<evidence type="ECO:0000256" key="2">
    <source>
        <dbReference type="ARBA" id="ARBA00023002"/>
    </source>
</evidence>
<dbReference type="InterPro" id="IPR016162">
    <property type="entry name" value="Ald_DH_N"/>
</dbReference>
<proteinExistence type="inferred from homology"/>
<feature type="active site" evidence="3">
    <location>
        <position position="225"/>
    </location>
</feature>
<dbReference type="PANTHER" id="PTHR43353:SF5">
    <property type="entry name" value="SUCCINATE-SEMIALDEHYDE DEHYDROGENASE, MITOCHONDRIAL"/>
    <property type="match status" value="1"/>
</dbReference>
<dbReference type="AlphaFoldDB" id="A0A8J7FE02"/>
<organism evidence="6 7">
    <name type="scientific">Pontibacterium sinense</name>
    <dbReference type="NCBI Taxonomy" id="2781979"/>
    <lineage>
        <taxon>Bacteria</taxon>
        <taxon>Pseudomonadati</taxon>
        <taxon>Pseudomonadota</taxon>
        <taxon>Gammaproteobacteria</taxon>
        <taxon>Oceanospirillales</taxon>
        <taxon>Oceanospirillaceae</taxon>
        <taxon>Pontibacterium</taxon>
    </lineage>
</organism>
<dbReference type="Proteomes" id="UP000640333">
    <property type="component" value="Unassembled WGS sequence"/>
</dbReference>
<reference evidence="6" key="1">
    <citation type="submission" date="2020-10" db="EMBL/GenBank/DDBJ databases">
        <title>Bacterium isolated from coastal waters sediment.</title>
        <authorList>
            <person name="Chen R.-J."/>
            <person name="Lu D.-C."/>
            <person name="Zhu K.-L."/>
            <person name="Du Z.-J."/>
        </authorList>
    </citation>
    <scope>NUCLEOTIDE SEQUENCE</scope>
    <source>
        <strain evidence="6">N1Y112</strain>
    </source>
</reference>
<evidence type="ECO:0000256" key="3">
    <source>
        <dbReference type="PROSITE-ProRule" id="PRU10007"/>
    </source>
</evidence>
<dbReference type="GO" id="GO:0009450">
    <property type="term" value="P:gamma-aminobutyric acid catabolic process"/>
    <property type="evidence" value="ECO:0007669"/>
    <property type="project" value="TreeGrafter"/>
</dbReference>